<proteinExistence type="predicted"/>
<dbReference type="Gene3D" id="2.50.20.10">
    <property type="entry name" value="Lipoprotein localisation LolA/LolB/LppX"/>
    <property type="match status" value="1"/>
</dbReference>
<dbReference type="CDD" id="cd16329">
    <property type="entry name" value="LolA_like"/>
    <property type="match status" value="1"/>
</dbReference>
<keyword evidence="1" id="KW-0732">Signal</keyword>
<keyword evidence="3" id="KW-0449">Lipoprotein</keyword>
<feature type="chain" id="PRO_5046791064" evidence="1">
    <location>
        <begin position="27"/>
        <end position="277"/>
    </location>
</feature>
<evidence type="ECO:0000259" key="2">
    <source>
        <dbReference type="Pfam" id="PF17131"/>
    </source>
</evidence>
<reference evidence="3 4" key="1">
    <citation type="submission" date="2024-09" db="EMBL/GenBank/DDBJ databases">
        <title>Laminarin stimulates single cell rates of sulfate reduction while oxygen inhibits transcriptomic activity in coastal marine sediment.</title>
        <authorList>
            <person name="Lindsay M."/>
            <person name="Orcutt B."/>
            <person name="Emerson D."/>
            <person name="Stepanauskas R."/>
            <person name="D'Angelo T."/>
        </authorList>
    </citation>
    <scope>NUCLEOTIDE SEQUENCE [LARGE SCALE GENOMIC DNA]</scope>
    <source>
        <strain evidence="3">SAG AM-311-K15</strain>
    </source>
</reference>
<gene>
    <name evidence="3" type="ORF">ACFL27_15055</name>
</gene>
<dbReference type="InterPro" id="IPR033399">
    <property type="entry name" value="TP_0789-like"/>
</dbReference>
<sequence length="277" mass="32047">MKKSKPVILGVSCLITGILFLGFALAENAQTTNSPHFSANEIMDKAFWAVRLDGVEMLSTLTIYNAKGNERVRKTAGVSKLYDGGQTEKRLVRFTAPADVKGTGLLTYDYEKKDDDIWFFLPALRKTRRIVASEKAKSFMGSEFTYADMTPPPVEEFNHRLLPKEVVQNVSCWVIESVPNNEKIAEENGFARKISYVGKDDFIVRKAIYYDLDQELHKELRVLDVQEIDTQKHRYRPMHLVMENKQNNRRSVLKIEKIQLRPDIPDEYFTTRYLERE</sequence>
<organism evidence="3 4">
    <name type="scientific">candidate division CSSED10-310 bacterium</name>
    <dbReference type="NCBI Taxonomy" id="2855610"/>
    <lineage>
        <taxon>Bacteria</taxon>
        <taxon>Bacteria division CSSED10-310</taxon>
    </lineage>
</organism>
<feature type="signal peptide" evidence="1">
    <location>
        <begin position="1"/>
        <end position="26"/>
    </location>
</feature>
<evidence type="ECO:0000256" key="1">
    <source>
        <dbReference type="SAM" id="SignalP"/>
    </source>
</evidence>
<accession>A0ABV6YZA5</accession>
<dbReference type="Proteomes" id="UP001594351">
    <property type="component" value="Unassembled WGS sequence"/>
</dbReference>
<keyword evidence="4" id="KW-1185">Reference proteome</keyword>
<evidence type="ECO:0000313" key="4">
    <source>
        <dbReference type="Proteomes" id="UP001594351"/>
    </source>
</evidence>
<protein>
    <submittedName>
        <fullName evidence="3">Outer membrane lipoprotein-sorting protein</fullName>
    </submittedName>
</protein>
<dbReference type="EMBL" id="JBHPBY010000196">
    <property type="protein sequence ID" value="MFC1851513.1"/>
    <property type="molecule type" value="Genomic_DNA"/>
</dbReference>
<name>A0ABV6YZA5_UNCC1</name>
<feature type="domain" description="Uncharacterized protein TP-0789" evidence="2">
    <location>
        <begin position="87"/>
        <end position="276"/>
    </location>
</feature>
<evidence type="ECO:0000313" key="3">
    <source>
        <dbReference type="EMBL" id="MFC1851513.1"/>
    </source>
</evidence>
<dbReference type="Pfam" id="PF17131">
    <property type="entry name" value="LolA_like"/>
    <property type="match status" value="1"/>
</dbReference>
<comment type="caution">
    <text evidence="3">The sequence shown here is derived from an EMBL/GenBank/DDBJ whole genome shotgun (WGS) entry which is preliminary data.</text>
</comment>